<comment type="caution">
    <text evidence="6">The sequence shown here is derived from an EMBL/GenBank/DDBJ whole genome shotgun (WGS) entry which is preliminary data.</text>
</comment>
<dbReference type="PANTHER" id="PTHR12714">
    <property type="entry name" value="PROTEIN-S ISOPRENYLCYSTEINE O-METHYLTRANSFERASE"/>
    <property type="match status" value="1"/>
</dbReference>
<comment type="subcellular location">
    <subcellularLocation>
        <location evidence="1">Endomembrane system</location>
        <topology evidence="1">Multi-pass membrane protein</topology>
    </subcellularLocation>
</comment>
<evidence type="ECO:0000256" key="5">
    <source>
        <dbReference type="SAM" id="Phobius"/>
    </source>
</evidence>
<evidence type="ECO:0000256" key="4">
    <source>
        <dbReference type="ARBA" id="ARBA00023136"/>
    </source>
</evidence>
<evidence type="ECO:0000256" key="2">
    <source>
        <dbReference type="ARBA" id="ARBA00022692"/>
    </source>
</evidence>
<evidence type="ECO:0000256" key="1">
    <source>
        <dbReference type="ARBA" id="ARBA00004127"/>
    </source>
</evidence>
<organism evidence="6 7">
    <name type="scientific">Neiella marina</name>
    <dbReference type="NCBI Taxonomy" id="508461"/>
    <lineage>
        <taxon>Bacteria</taxon>
        <taxon>Pseudomonadati</taxon>
        <taxon>Pseudomonadota</taxon>
        <taxon>Gammaproteobacteria</taxon>
        <taxon>Alteromonadales</taxon>
        <taxon>Echinimonadaceae</taxon>
        <taxon>Neiella</taxon>
    </lineage>
</organism>
<feature type="transmembrane region" description="Helical" evidence="5">
    <location>
        <begin position="41"/>
        <end position="64"/>
    </location>
</feature>
<dbReference type="OrthoDB" id="9811969at2"/>
<name>A0A8J2U491_9GAMM</name>
<dbReference type="GO" id="GO:0012505">
    <property type="term" value="C:endomembrane system"/>
    <property type="evidence" value="ECO:0007669"/>
    <property type="project" value="UniProtKB-SubCell"/>
</dbReference>
<keyword evidence="2 5" id="KW-0812">Transmembrane</keyword>
<accession>A0A8J2U491</accession>
<dbReference type="AlphaFoldDB" id="A0A8J2U491"/>
<dbReference type="RefSeq" id="WP_087505169.1">
    <property type="nucleotide sequence ID" value="NZ_BMDX01000005.1"/>
</dbReference>
<dbReference type="PANTHER" id="PTHR12714:SF24">
    <property type="entry name" value="SLR1182 PROTEIN"/>
    <property type="match status" value="1"/>
</dbReference>
<proteinExistence type="predicted"/>
<dbReference type="GO" id="GO:0016740">
    <property type="term" value="F:transferase activity"/>
    <property type="evidence" value="ECO:0007669"/>
    <property type="project" value="UniProtKB-ARBA"/>
</dbReference>
<feature type="transmembrane region" description="Helical" evidence="5">
    <location>
        <begin position="15"/>
        <end position="34"/>
    </location>
</feature>
<keyword evidence="3 5" id="KW-1133">Transmembrane helix</keyword>
<evidence type="ECO:0000313" key="7">
    <source>
        <dbReference type="Proteomes" id="UP000619743"/>
    </source>
</evidence>
<feature type="transmembrane region" description="Helical" evidence="5">
    <location>
        <begin position="95"/>
        <end position="126"/>
    </location>
</feature>
<keyword evidence="4 5" id="KW-0472">Membrane</keyword>
<gene>
    <name evidence="6" type="ORF">GCM10011369_14830</name>
</gene>
<keyword evidence="7" id="KW-1185">Reference proteome</keyword>
<sequence length="157" mass="17706">MPKPKLGWLELKLPPVLQVAIAAGLIVLSPASTLSFPHWPLWSTLAITGAILGFTIAVSGVWQFRHHQTTVNPLLPEQASQLVTSGIYRYSRNPMYLGMLIALLGWSAWWLQPLGVIISGLFVLYMTRFQIVPEERALRAQFGSQFSSYTQQTRRWL</sequence>
<dbReference type="InterPro" id="IPR007318">
    <property type="entry name" value="Phopholipid_MeTrfase"/>
</dbReference>
<protein>
    <submittedName>
        <fullName evidence="6">Membrane protein</fullName>
    </submittedName>
</protein>
<evidence type="ECO:0000313" key="6">
    <source>
        <dbReference type="EMBL" id="GGA74019.1"/>
    </source>
</evidence>
<reference evidence="7" key="1">
    <citation type="journal article" date="2019" name="Int. J. Syst. Evol. Microbiol.">
        <title>The Global Catalogue of Microorganisms (GCM) 10K type strain sequencing project: providing services to taxonomists for standard genome sequencing and annotation.</title>
        <authorList>
            <consortium name="The Broad Institute Genomics Platform"/>
            <consortium name="The Broad Institute Genome Sequencing Center for Infectious Disease"/>
            <person name="Wu L."/>
            <person name="Ma J."/>
        </authorList>
    </citation>
    <scope>NUCLEOTIDE SEQUENCE [LARGE SCALE GENOMIC DNA]</scope>
    <source>
        <strain evidence="7">CGMCC 1.10130</strain>
    </source>
</reference>
<evidence type="ECO:0000256" key="3">
    <source>
        <dbReference type="ARBA" id="ARBA00022989"/>
    </source>
</evidence>
<dbReference type="EMBL" id="BMDX01000005">
    <property type="protein sequence ID" value="GGA74019.1"/>
    <property type="molecule type" value="Genomic_DNA"/>
</dbReference>
<dbReference type="Pfam" id="PF04191">
    <property type="entry name" value="PEMT"/>
    <property type="match status" value="1"/>
</dbReference>
<dbReference type="Proteomes" id="UP000619743">
    <property type="component" value="Unassembled WGS sequence"/>
</dbReference>
<dbReference type="Gene3D" id="1.20.120.1630">
    <property type="match status" value="1"/>
</dbReference>